<feature type="region of interest" description="Disordered" evidence="1">
    <location>
        <begin position="97"/>
        <end position="213"/>
    </location>
</feature>
<feature type="compositionally biased region" description="Polar residues" evidence="1">
    <location>
        <begin position="98"/>
        <end position="110"/>
    </location>
</feature>
<dbReference type="PATRIC" id="fig|37916.4.peg.1080"/>
<accession>A0A0J6WJ23</accession>
<comment type="caution">
    <text evidence="2">The sequence shown here is derived from an EMBL/GenBank/DDBJ whole genome shotgun (WGS) entry which is preliminary data.</text>
</comment>
<keyword evidence="3" id="KW-1185">Reference proteome</keyword>
<sequence length="213" mass="21761">MTVEGFLVTCAEDVVGEGATLKPALDKLNGVLATLDNRKAEIQQSIKGLNSYAMSFGEVLSGGPFFKAYIANLIPGQFIQPFVDSAFSDLGLDPNVLLPSQRTDPQTGQPGTPALPAPYPRTGQAGEPRMTLPDAITGNPGDQACGPPAIALPGPGCYPYREPSPAPAPGGPPPGPPAKQVPDPNASTPPTPSPVFVPAPGEPTASSEAGNDQ</sequence>
<feature type="compositionally biased region" description="Polar residues" evidence="1">
    <location>
        <begin position="204"/>
        <end position="213"/>
    </location>
</feature>
<dbReference type="STRING" id="37916.MCHLDSM_01197"/>
<protein>
    <recommendedName>
        <fullName evidence="4">Virulence factor Mce family protein</fullName>
    </recommendedName>
</protein>
<dbReference type="AlphaFoldDB" id="A0A0J6WJ23"/>
<feature type="compositionally biased region" description="Pro residues" evidence="1">
    <location>
        <begin position="162"/>
        <end position="179"/>
    </location>
</feature>
<dbReference type="EMBL" id="JYNL01000009">
    <property type="protein sequence ID" value="KMO82574.1"/>
    <property type="molecule type" value="Genomic_DNA"/>
</dbReference>
<proteinExistence type="predicted"/>
<evidence type="ECO:0000313" key="2">
    <source>
        <dbReference type="EMBL" id="KMO82574.1"/>
    </source>
</evidence>
<feature type="compositionally biased region" description="Pro residues" evidence="1">
    <location>
        <begin position="187"/>
        <end position="201"/>
    </location>
</feature>
<gene>
    <name evidence="2" type="ORF">MCHLDSM_01197</name>
</gene>
<evidence type="ECO:0000256" key="1">
    <source>
        <dbReference type="SAM" id="MobiDB-lite"/>
    </source>
</evidence>
<evidence type="ECO:0008006" key="4">
    <source>
        <dbReference type="Google" id="ProtNLM"/>
    </source>
</evidence>
<organism evidence="2 3">
    <name type="scientific">Mycolicibacterium chlorophenolicum</name>
    <dbReference type="NCBI Taxonomy" id="37916"/>
    <lineage>
        <taxon>Bacteria</taxon>
        <taxon>Bacillati</taxon>
        <taxon>Actinomycetota</taxon>
        <taxon>Actinomycetes</taxon>
        <taxon>Mycobacteriales</taxon>
        <taxon>Mycobacteriaceae</taxon>
        <taxon>Mycolicibacterium</taxon>
    </lineage>
</organism>
<reference evidence="2 3" key="1">
    <citation type="journal article" date="2015" name="Genome Biol. Evol.">
        <title>Characterization of Three Mycobacterium spp. with Potential Use in Bioremediation by Genome Sequencing and Comparative Genomics.</title>
        <authorList>
            <person name="Das S."/>
            <person name="Pettersson B.M."/>
            <person name="Behra P.R."/>
            <person name="Ramesh M."/>
            <person name="Dasgupta S."/>
            <person name="Bhattacharya A."/>
            <person name="Kirsebom L.A."/>
        </authorList>
    </citation>
    <scope>NUCLEOTIDE SEQUENCE [LARGE SCALE GENOMIC DNA]</scope>
    <source>
        <strain evidence="2 3">DSM 43826</strain>
    </source>
</reference>
<evidence type="ECO:0000313" key="3">
    <source>
        <dbReference type="Proteomes" id="UP000036513"/>
    </source>
</evidence>
<name>A0A0J6WJ23_9MYCO</name>
<dbReference type="Proteomes" id="UP000036513">
    <property type="component" value="Unassembled WGS sequence"/>
</dbReference>